<feature type="transmembrane region" description="Helical" evidence="1">
    <location>
        <begin position="76"/>
        <end position="96"/>
    </location>
</feature>
<organism evidence="2 3">
    <name type="scientific">Kibdelosporangium philippinense</name>
    <dbReference type="NCBI Taxonomy" id="211113"/>
    <lineage>
        <taxon>Bacteria</taxon>
        <taxon>Bacillati</taxon>
        <taxon>Actinomycetota</taxon>
        <taxon>Actinomycetes</taxon>
        <taxon>Pseudonocardiales</taxon>
        <taxon>Pseudonocardiaceae</taxon>
        <taxon>Kibdelosporangium</taxon>
    </lineage>
</organism>
<feature type="transmembrane region" description="Helical" evidence="1">
    <location>
        <begin position="303"/>
        <end position="325"/>
    </location>
</feature>
<evidence type="ECO:0000313" key="2">
    <source>
        <dbReference type="EMBL" id="MCE7008538.1"/>
    </source>
</evidence>
<dbReference type="Proteomes" id="UP001521150">
    <property type="component" value="Unassembled WGS sequence"/>
</dbReference>
<keyword evidence="3" id="KW-1185">Reference proteome</keyword>
<accession>A0ABS8ZPZ1</accession>
<dbReference type="RefSeq" id="WP_233730029.1">
    <property type="nucleotide sequence ID" value="NZ_JAJVCN010000003.1"/>
</dbReference>
<sequence length="380" mass="42107">MTGVFPRHAMALALVVLAAVLPIYVWGALLQWDAQLAGQGSTDTWGQVWEYVGAGAAVWLIIASAYVVFWRRVTVWPMITLLAIAPGLVPAVITSLEIANDYRTEYRPVISLGIAIALGAACLGLLHAIRLVTTRPVTHAMIASRLEIPFEADGLNARLCVQHDRLVLDSLLSRWKRSRARVAIPWTTLRSVRLEQVEHDTTWQVLVYNGSEQADALEYDIRPGLAIRIVGTARELLVPVSERDGKTIVAAIESRAANVERDAEPATEEAWRAMAARRRTGALTPWQRVTKEYDRTDYRPYRLLVVIAFLLTPLFTALLIAIGQVTELGDLGMGTGGMIGFGAIGVVFLFLVRSPLGQFRRFIRANEYVEAFPEPSNVRR</sequence>
<gene>
    <name evidence="2" type="ORF">LWC34_37860</name>
</gene>
<dbReference type="EMBL" id="JAJVCN010000003">
    <property type="protein sequence ID" value="MCE7008538.1"/>
    <property type="molecule type" value="Genomic_DNA"/>
</dbReference>
<name>A0ABS8ZPZ1_9PSEU</name>
<keyword evidence="1" id="KW-0472">Membrane</keyword>
<comment type="caution">
    <text evidence="2">The sequence shown here is derived from an EMBL/GenBank/DDBJ whole genome shotgun (WGS) entry which is preliminary data.</text>
</comment>
<keyword evidence="1" id="KW-0812">Transmembrane</keyword>
<protein>
    <submittedName>
        <fullName evidence="2">Uncharacterized protein</fullName>
    </submittedName>
</protein>
<proteinExistence type="predicted"/>
<keyword evidence="1" id="KW-1133">Transmembrane helix</keyword>
<feature type="transmembrane region" description="Helical" evidence="1">
    <location>
        <begin position="108"/>
        <end position="129"/>
    </location>
</feature>
<evidence type="ECO:0000313" key="3">
    <source>
        <dbReference type="Proteomes" id="UP001521150"/>
    </source>
</evidence>
<reference evidence="2 3" key="1">
    <citation type="submission" date="2021-12" db="EMBL/GenBank/DDBJ databases">
        <title>Genome sequence of Kibdelosporangium philippinense ATCC 49844.</title>
        <authorList>
            <person name="Fedorov E.A."/>
            <person name="Omeragic M."/>
            <person name="Shalygina K.F."/>
            <person name="Maclea K.S."/>
        </authorList>
    </citation>
    <scope>NUCLEOTIDE SEQUENCE [LARGE SCALE GENOMIC DNA]</scope>
    <source>
        <strain evidence="2 3">ATCC 49844</strain>
    </source>
</reference>
<feature type="transmembrane region" description="Helical" evidence="1">
    <location>
        <begin position="51"/>
        <end position="69"/>
    </location>
</feature>
<feature type="transmembrane region" description="Helical" evidence="1">
    <location>
        <begin position="331"/>
        <end position="352"/>
    </location>
</feature>
<evidence type="ECO:0000256" key="1">
    <source>
        <dbReference type="SAM" id="Phobius"/>
    </source>
</evidence>